<dbReference type="FunFam" id="1.25.40.770:FF:000001">
    <property type="entry name" value="Transcription initiation factor TFIID subunit 6"/>
    <property type="match status" value="1"/>
</dbReference>
<dbReference type="GO" id="GO:0046695">
    <property type="term" value="C:SLIK (SAGA-like) complex"/>
    <property type="evidence" value="ECO:0007669"/>
    <property type="project" value="InterPro"/>
</dbReference>
<dbReference type="Gene3D" id="1.10.20.10">
    <property type="entry name" value="Histone, subunit A"/>
    <property type="match status" value="1"/>
</dbReference>
<dbReference type="SUPFAM" id="SSF47113">
    <property type="entry name" value="Histone-fold"/>
    <property type="match status" value="1"/>
</dbReference>
<gene>
    <name evidence="9" type="ORF">ALEPTO_LOCUS5099</name>
</gene>
<dbReference type="OrthoDB" id="361039at2759"/>
<keyword evidence="4" id="KW-0804">Transcription</keyword>
<evidence type="ECO:0000256" key="2">
    <source>
        <dbReference type="ARBA" id="ARBA00007688"/>
    </source>
</evidence>
<dbReference type="Pfam" id="PF02969">
    <property type="entry name" value="TAF"/>
    <property type="match status" value="1"/>
</dbReference>
<evidence type="ECO:0000313" key="10">
    <source>
        <dbReference type="Proteomes" id="UP000789508"/>
    </source>
</evidence>
<evidence type="ECO:0000313" key="9">
    <source>
        <dbReference type="EMBL" id="CAG8534418.1"/>
    </source>
</evidence>
<dbReference type="InterPro" id="IPR011442">
    <property type="entry name" value="TAF6_C"/>
</dbReference>
<dbReference type="InterPro" id="IPR004823">
    <property type="entry name" value="TAF_TATA-bd_Histone-like_dom"/>
</dbReference>
<protein>
    <recommendedName>
        <fullName evidence="6">TBP-associated factor 6</fullName>
    </recommendedName>
    <alternativeName>
        <fullName evidence="7">Transcription initiation factor TFIID subunit 6</fullName>
    </alternativeName>
</protein>
<organism evidence="9 10">
    <name type="scientific">Ambispora leptoticha</name>
    <dbReference type="NCBI Taxonomy" id="144679"/>
    <lineage>
        <taxon>Eukaryota</taxon>
        <taxon>Fungi</taxon>
        <taxon>Fungi incertae sedis</taxon>
        <taxon>Mucoromycota</taxon>
        <taxon>Glomeromycotina</taxon>
        <taxon>Glomeromycetes</taxon>
        <taxon>Archaeosporales</taxon>
        <taxon>Ambisporaceae</taxon>
        <taxon>Ambispora</taxon>
    </lineage>
</organism>
<comment type="caution">
    <text evidence="9">The sequence shown here is derived from an EMBL/GenBank/DDBJ whole genome shotgun (WGS) entry which is preliminary data.</text>
</comment>
<evidence type="ECO:0000256" key="1">
    <source>
        <dbReference type="ARBA" id="ARBA00004123"/>
    </source>
</evidence>
<dbReference type="InterPro" id="IPR046344">
    <property type="entry name" value="TAF6_C_sf"/>
</dbReference>
<dbReference type="GO" id="GO:0046982">
    <property type="term" value="F:protein heterodimerization activity"/>
    <property type="evidence" value="ECO:0007669"/>
    <property type="project" value="InterPro"/>
</dbReference>
<proteinExistence type="inferred from homology"/>
<dbReference type="GO" id="GO:0051123">
    <property type="term" value="P:RNA polymerase II preinitiation complex assembly"/>
    <property type="evidence" value="ECO:0007669"/>
    <property type="project" value="TreeGrafter"/>
</dbReference>
<evidence type="ECO:0000256" key="7">
    <source>
        <dbReference type="ARBA" id="ARBA00093655"/>
    </source>
</evidence>
<dbReference type="Pfam" id="PF07571">
    <property type="entry name" value="TAF6_C"/>
    <property type="match status" value="1"/>
</dbReference>
<dbReference type="CDD" id="cd22931">
    <property type="entry name" value="HFD_TAF6"/>
    <property type="match status" value="1"/>
</dbReference>
<keyword evidence="5" id="KW-0539">Nucleus</keyword>
<name>A0A9N9ANB0_9GLOM</name>
<dbReference type="Gene3D" id="1.25.40.770">
    <property type="entry name" value="TAF6, C-terminal HEAT repeat domain"/>
    <property type="match status" value="1"/>
</dbReference>
<comment type="similarity">
    <text evidence="2">Belongs to the TAF6 family.</text>
</comment>
<evidence type="ECO:0000256" key="3">
    <source>
        <dbReference type="ARBA" id="ARBA00023015"/>
    </source>
</evidence>
<dbReference type="PANTHER" id="PTHR10221:SF9">
    <property type="entry name" value="TRANSCRIPTION INITIATION FACTOR TFIID SUBUNIT 6"/>
    <property type="match status" value="1"/>
</dbReference>
<sequence length="460" mass="52285">MAGFFPKETVKNTAEVVGISNLKDEVALALAHDVEYRLYEIIQEATKFMRHSKRTKLTGDDINHALRTRNVEPLYGFNVPILYKFERLTTNTMDLYYLEDDELDFESLIDAPLPKVPQDVTFTAHWLAVEGVQPLIPHNPTIKGPVKTKTTKSVASTTHENLESNITEINGTIEMTNPDTTNQSISQEHQRYYDSIVNAVFSPESNDVLRNQAFTSLSIDTGINKLLPHFTKLICEKVVENIRNLEALDYSMNMTKSLLNNETVYLDPHLHQLIPAVLTCLVSKRLGLRSTEDHWSLREHAAKIIAEIIKRYGPAYHTLKPRITKTLLRALLDPNKSFSTHYGAIVGLSALGPEVIKILMLPNIKTYGDFIRTQNESGDTIAKGEADRCLQAIMDALDKLIEDLSSRKMPRPKHLLQQRDVNLREKLTEKLGNLFTEKIYERFQDEDLIQDILNSFGGEQ</sequence>
<dbReference type="InterPro" id="IPR016024">
    <property type="entry name" value="ARM-type_fold"/>
</dbReference>
<evidence type="ECO:0000256" key="5">
    <source>
        <dbReference type="ARBA" id="ARBA00023242"/>
    </source>
</evidence>
<dbReference type="AlphaFoldDB" id="A0A9N9ANB0"/>
<dbReference type="SUPFAM" id="SSF48371">
    <property type="entry name" value="ARM repeat"/>
    <property type="match status" value="1"/>
</dbReference>
<dbReference type="GO" id="GO:0016251">
    <property type="term" value="F:RNA polymerase II general transcription initiation factor activity"/>
    <property type="evidence" value="ECO:0007669"/>
    <property type="project" value="InterPro"/>
</dbReference>
<dbReference type="FunFam" id="1.10.20.10:FF:000033">
    <property type="entry name" value="Transcription initiation factor TFIID complex subunit"/>
    <property type="match status" value="1"/>
</dbReference>
<dbReference type="GO" id="GO:0005669">
    <property type="term" value="C:transcription factor TFIID complex"/>
    <property type="evidence" value="ECO:0007669"/>
    <property type="project" value="InterPro"/>
</dbReference>
<dbReference type="Proteomes" id="UP000789508">
    <property type="component" value="Unassembled WGS sequence"/>
</dbReference>
<keyword evidence="10" id="KW-1185">Reference proteome</keyword>
<accession>A0A9N9ANB0</accession>
<dbReference type="CDD" id="cd08050">
    <property type="entry name" value="TAF6C"/>
    <property type="match status" value="1"/>
</dbReference>
<dbReference type="InterPro" id="IPR037796">
    <property type="entry name" value="TAF6"/>
</dbReference>
<keyword evidence="3" id="KW-0805">Transcription regulation</keyword>
<dbReference type="SMART" id="SM00803">
    <property type="entry name" value="TAF"/>
    <property type="match status" value="1"/>
</dbReference>
<dbReference type="InterPro" id="IPR009072">
    <property type="entry name" value="Histone-fold"/>
</dbReference>
<evidence type="ECO:0000259" key="8">
    <source>
        <dbReference type="SMART" id="SM00803"/>
    </source>
</evidence>
<reference evidence="9" key="1">
    <citation type="submission" date="2021-06" db="EMBL/GenBank/DDBJ databases">
        <authorList>
            <person name="Kallberg Y."/>
            <person name="Tangrot J."/>
            <person name="Rosling A."/>
        </authorList>
    </citation>
    <scope>NUCLEOTIDE SEQUENCE</scope>
    <source>
        <strain evidence="9">FL130A</strain>
    </source>
</reference>
<dbReference type="EMBL" id="CAJVPS010001341">
    <property type="protein sequence ID" value="CAG8534418.1"/>
    <property type="molecule type" value="Genomic_DNA"/>
</dbReference>
<feature type="domain" description="TATA box binding protein associated factor (TAF) histone-like fold" evidence="8">
    <location>
        <begin position="3"/>
        <end position="67"/>
    </location>
</feature>
<dbReference type="PANTHER" id="PTHR10221">
    <property type="entry name" value="TRANSCRIPTION INITIATION FACTOR TFIID SUBUNIT 6"/>
    <property type="match status" value="1"/>
</dbReference>
<dbReference type="GO" id="GO:0003713">
    <property type="term" value="F:transcription coactivator activity"/>
    <property type="evidence" value="ECO:0007669"/>
    <property type="project" value="TreeGrafter"/>
</dbReference>
<dbReference type="GO" id="GO:0006325">
    <property type="term" value="P:chromatin organization"/>
    <property type="evidence" value="ECO:0007669"/>
    <property type="project" value="UniProtKB-ARBA"/>
</dbReference>
<evidence type="ECO:0000256" key="4">
    <source>
        <dbReference type="ARBA" id="ARBA00023163"/>
    </source>
</evidence>
<evidence type="ECO:0000256" key="6">
    <source>
        <dbReference type="ARBA" id="ARBA00076308"/>
    </source>
</evidence>
<dbReference type="GO" id="GO:0000124">
    <property type="term" value="C:SAGA complex"/>
    <property type="evidence" value="ECO:0007669"/>
    <property type="project" value="InterPro"/>
</dbReference>
<comment type="subcellular location">
    <subcellularLocation>
        <location evidence="1">Nucleus</location>
    </subcellularLocation>
</comment>